<comment type="caution">
    <text evidence="1">The sequence shown here is derived from an EMBL/GenBank/DDBJ whole genome shotgun (WGS) entry which is preliminary data.</text>
</comment>
<dbReference type="AlphaFoldDB" id="A0A8J6N0K1"/>
<reference evidence="1 2" key="1">
    <citation type="submission" date="2020-08" db="EMBL/GenBank/DDBJ databases">
        <title>Bridging the membrane lipid divide: bacteria of the FCB group superphylum have the potential to synthesize archaeal ether lipids.</title>
        <authorList>
            <person name="Villanueva L."/>
            <person name="Von Meijenfeldt F.A.B."/>
            <person name="Westbye A.B."/>
            <person name="Yadav S."/>
            <person name="Hopmans E.C."/>
            <person name="Dutilh B.E."/>
            <person name="Sinninghe Damste J.S."/>
        </authorList>
    </citation>
    <scope>NUCLEOTIDE SEQUENCE [LARGE SCALE GENOMIC DNA]</scope>
    <source>
        <strain evidence="1">NIOZ-UU27</strain>
    </source>
</reference>
<name>A0A8J6N0K1_9DELT</name>
<sequence length="85" mass="9852">MMGYAKISVTIPREIYEGIKDISLKNDVKLSHLVTEALSDKLRRIKEDALINQINRIYDDPEVSEEQRVMAESIADNMDVEEMPW</sequence>
<organism evidence="1 2">
    <name type="scientific">Candidatus Desulfacyla euxinica</name>
    <dbReference type="NCBI Taxonomy" id="2841693"/>
    <lineage>
        <taxon>Bacteria</taxon>
        <taxon>Deltaproteobacteria</taxon>
        <taxon>Candidatus Desulfacyla</taxon>
    </lineage>
</organism>
<dbReference type="EMBL" id="JACNJD010000214">
    <property type="protein sequence ID" value="MBC8177513.1"/>
    <property type="molecule type" value="Genomic_DNA"/>
</dbReference>
<evidence type="ECO:0000313" key="2">
    <source>
        <dbReference type="Proteomes" id="UP000650524"/>
    </source>
</evidence>
<proteinExistence type="predicted"/>
<evidence type="ECO:0000313" key="1">
    <source>
        <dbReference type="EMBL" id="MBC8177513.1"/>
    </source>
</evidence>
<protein>
    <submittedName>
        <fullName evidence="1">Uncharacterized protein</fullName>
    </submittedName>
</protein>
<accession>A0A8J6N0K1</accession>
<dbReference type="Proteomes" id="UP000650524">
    <property type="component" value="Unassembled WGS sequence"/>
</dbReference>
<gene>
    <name evidence="1" type="ORF">H8E19_08915</name>
</gene>